<dbReference type="EMBL" id="VSWD01000010">
    <property type="protein sequence ID" value="KAK3090404.1"/>
    <property type="molecule type" value="Genomic_DNA"/>
</dbReference>
<reference evidence="2" key="1">
    <citation type="submission" date="2019-08" db="EMBL/GenBank/DDBJ databases">
        <title>The improved chromosome-level genome for the pearl oyster Pinctada fucata martensii using PacBio sequencing and Hi-C.</title>
        <authorList>
            <person name="Zheng Z."/>
        </authorList>
    </citation>
    <scope>NUCLEOTIDE SEQUENCE</scope>
    <source>
        <strain evidence="2">ZZ-2019</strain>
        <tissue evidence="2">Adductor muscle</tissue>
    </source>
</reference>
<dbReference type="Proteomes" id="UP001186944">
    <property type="component" value="Unassembled WGS sequence"/>
</dbReference>
<feature type="chain" id="PRO_5041735080" evidence="1">
    <location>
        <begin position="18"/>
        <end position="242"/>
    </location>
</feature>
<dbReference type="PANTHER" id="PTHR10697:SF13">
    <property type="entry name" value="RICIN B LECTIN DOMAIN-CONTAINING PROTEIN"/>
    <property type="match status" value="1"/>
</dbReference>
<evidence type="ECO:0000256" key="1">
    <source>
        <dbReference type="SAM" id="SignalP"/>
    </source>
</evidence>
<proteinExistence type="predicted"/>
<evidence type="ECO:0000313" key="3">
    <source>
        <dbReference type="Proteomes" id="UP001186944"/>
    </source>
</evidence>
<gene>
    <name evidence="2" type="ORF">FSP39_011585</name>
</gene>
<keyword evidence="1" id="KW-0732">Signal</keyword>
<protein>
    <submittedName>
        <fullName evidence="2">Uncharacterized protein</fullName>
    </submittedName>
</protein>
<sequence>MMLRLVGLLLLATVTLGEDPECPRCGPCVPRRWAAKEGILGGYNAKSGPGSFAGVIKFAYDEYVQKIVAFSEMYVGGKKYDAYTLFDYKRGLRYLITLHGGEKVCNVTRIPDKFPPRCLPGAKFLGHSYLGEKPMNDLETSAYQMFIKAPNAKGVATITYTKEGSIPIGEIIQGDFNGVGVMEVVGFSEVTREVNKKDFIVPKICRRQEDKAREEADPIKENPTLWDIMEMRVKKRFSNVGF</sequence>
<dbReference type="GO" id="GO:0005576">
    <property type="term" value="C:extracellular region"/>
    <property type="evidence" value="ECO:0007669"/>
    <property type="project" value="InterPro"/>
</dbReference>
<dbReference type="GO" id="GO:0005764">
    <property type="term" value="C:lysosome"/>
    <property type="evidence" value="ECO:0007669"/>
    <property type="project" value="TreeGrafter"/>
</dbReference>
<name>A0AA88XRP2_PINIB</name>
<dbReference type="GO" id="GO:0007160">
    <property type="term" value="P:cell-matrix adhesion"/>
    <property type="evidence" value="ECO:0007669"/>
    <property type="project" value="InterPro"/>
</dbReference>
<dbReference type="PANTHER" id="PTHR10697">
    <property type="entry name" value="MAMMALIAN EPENDYMIN-RELATED PROTEIN 1"/>
    <property type="match status" value="1"/>
</dbReference>
<evidence type="ECO:0000313" key="2">
    <source>
        <dbReference type="EMBL" id="KAK3090404.1"/>
    </source>
</evidence>
<comment type="caution">
    <text evidence="2">The sequence shown here is derived from an EMBL/GenBank/DDBJ whole genome shotgun (WGS) entry which is preliminary data.</text>
</comment>
<dbReference type="AlphaFoldDB" id="A0AA88XRP2"/>
<accession>A0AA88XRP2</accession>
<organism evidence="2 3">
    <name type="scientific">Pinctada imbricata</name>
    <name type="common">Atlantic pearl-oyster</name>
    <name type="synonym">Pinctada martensii</name>
    <dbReference type="NCBI Taxonomy" id="66713"/>
    <lineage>
        <taxon>Eukaryota</taxon>
        <taxon>Metazoa</taxon>
        <taxon>Spiralia</taxon>
        <taxon>Lophotrochozoa</taxon>
        <taxon>Mollusca</taxon>
        <taxon>Bivalvia</taxon>
        <taxon>Autobranchia</taxon>
        <taxon>Pteriomorphia</taxon>
        <taxon>Pterioida</taxon>
        <taxon>Pterioidea</taxon>
        <taxon>Pteriidae</taxon>
        <taxon>Pinctada</taxon>
    </lineage>
</organism>
<dbReference type="GO" id="GO:0005509">
    <property type="term" value="F:calcium ion binding"/>
    <property type="evidence" value="ECO:0007669"/>
    <property type="project" value="InterPro"/>
</dbReference>
<dbReference type="InterPro" id="IPR001299">
    <property type="entry name" value="Ependymin"/>
</dbReference>
<keyword evidence="3" id="KW-1185">Reference proteome</keyword>
<feature type="signal peptide" evidence="1">
    <location>
        <begin position="1"/>
        <end position="17"/>
    </location>
</feature>